<dbReference type="AlphaFoldDB" id="R7TTD5"/>
<feature type="repeat" description="ANK" evidence="10">
    <location>
        <begin position="372"/>
        <end position="394"/>
    </location>
</feature>
<feature type="transmembrane region" description="Helical" evidence="12">
    <location>
        <begin position="625"/>
        <end position="646"/>
    </location>
</feature>
<keyword evidence="12" id="KW-0812">Transmembrane</keyword>
<reference evidence="14" key="3">
    <citation type="submission" date="2015-06" db="UniProtKB">
        <authorList>
            <consortium name="EnsemblMetazoa"/>
        </authorList>
    </citation>
    <scope>IDENTIFICATION</scope>
</reference>
<keyword evidence="4" id="KW-0109">Calcium transport</keyword>
<dbReference type="EnsemblMetazoa" id="CapteT208000">
    <property type="protein sequence ID" value="CapteP208000"/>
    <property type="gene ID" value="CapteG208000"/>
</dbReference>
<dbReference type="SUPFAM" id="SSF48403">
    <property type="entry name" value="Ankyrin repeat"/>
    <property type="match status" value="1"/>
</dbReference>
<feature type="region of interest" description="Disordered" evidence="11">
    <location>
        <begin position="159"/>
        <end position="209"/>
    </location>
</feature>
<keyword evidence="6" id="KW-0677">Repeat</keyword>
<evidence type="ECO:0000256" key="4">
    <source>
        <dbReference type="ARBA" id="ARBA00022568"/>
    </source>
</evidence>
<sequence length="958" mass="109070">MDEMETGSGPRVVRKVYKVGYASPRNNKSSTSSDQKRMSMKTYNKETDGDIFKLGSAFKSGDFNLDDFLNSFTNAPGCTVEKGEDGKTTITRVSRIGALDEEDESEGLLAASDGNRTQTFITKKPIVTQKRTITVMRNGVPVEADDDLLRKLNLDHLIEEGNEEERDGEGGDAGDERRETEHEEEVEVEDKKEEVEEADDVVKDPGRPTFIDLDSDEVSLFSSSEDETPEKSWVTSCFQRSPKKRKSNNGVKGGRVGMAASEVSSPGQESKLPAIQMLVLNYNRMLAVDPGKFKETFFRAVKLNGLEVVKILCQLVMRKNIALGSDLMRETESSATVLHVALLYNHVEIIQYLISLADKDLLMASYTTEEYRNQSTLHVAVANGNLSVVEMLLKSLQPKDRKLLINSVADGSYFIHQYRPGQLCLTAAAWSGNGEMLCLLAKYGANFKTRNLQGNTVLHSIVLSMQESQDILLHQEMIEKVYEAIGVWATHCKYKATIADHVELEQKEKQISTFQKLLKITNNCGCTPLALSAQMSSPLLLYFLNMEKIYKIPQTRLGSIAWVTYDVTEVASFSEDVYNKFSVLHVIAHNSGKLSRSATLEGHVDALDSEPIKSIVEMKWRVYRWIYIAWCLIHAVQIALFTYATFEDNSLTPSSDNLTQDRNVHFEEQEPKTHHYLVIFMIIPTIYILLELVDIFGTYPYSICFMRNQSLLSKLVNRIKSEWAITGNGPYRCVCFAYSVSSIIWYVLFIKRAQSQVIALAMTLLFGWIFILFFTRGCRVTSRFSIMIQKMFFRDLMYFLAVYVMILAAFSFSINAMYLHYHTVGSSYMNIIYSMMNTVTQLDSKQKDINHPTFPVLTKALLLFYSIVAVILLMNMLIAMMNTSYETVRITGSSIWKQQQLSIMLMLERRLCWIKTLCRYSEKDVWHKELDSGTRALLDVTTTQRAERKRQRKESWFD</sequence>
<evidence type="ECO:0000256" key="6">
    <source>
        <dbReference type="ARBA" id="ARBA00022737"/>
    </source>
</evidence>
<feature type="compositionally biased region" description="Basic and acidic residues" evidence="11">
    <location>
        <begin position="189"/>
        <end position="206"/>
    </location>
</feature>
<dbReference type="OMA" id="KDNENIW"/>
<keyword evidence="15" id="KW-1185">Reference proteome</keyword>
<evidence type="ECO:0000256" key="3">
    <source>
        <dbReference type="ARBA" id="ARBA00022475"/>
    </source>
</evidence>
<evidence type="ECO:0000256" key="1">
    <source>
        <dbReference type="ARBA" id="ARBA00004651"/>
    </source>
</evidence>
<keyword evidence="2" id="KW-0813">Transport</keyword>
<keyword evidence="5" id="KW-0107">Calcium channel</keyword>
<feature type="transmembrane region" description="Helical" evidence="12">
    <location>
        <begin position="860"/>
        <end position="880"/>
    </location>
</feature>
<dbReference type="GO" id="GO:0005886">
    <property type="term" value="C:plasma membrane"/>
    <property type="evidence" value="ECO:0007669"/>
    <property type="project" value="UniProtKB-SubCell"/>
</dbReference>
<keyword evidence="8" id="KW-0406">Ion transport</keyword>
<proteinExistence type="predicted"/>
<gene>
    <name evidence="13" type="ORF">CAPTEDRAFT_208000</name>
</gene>
<dbReference type="EMBL" id="KB309336">
    <property type="protein sequence ID" value="ELT94741.1"/>
    <property type="molecule type" value="Genomic_DNA"/>
</dbReference>
<evidence type="ECO:0000256" key="7">
    <source>
        <dbReference type="ARBA" id="ARBA00022837"/>
    </source>
</evidence>
<dbReference type="Gene3D" id="1.25.40.20">
    <property type="entry name" value="Ankyrin repeat-containing domain"/>
    <property type="match status" value="1"/>
</dbReference>
<reference evidence="15" key="1">
    <citation type="submission" date="2012-12" db="EMBL/GenBank/DDBJ databases">
        <authorList>
            <person name="Hellsten U."/>
            <person name="Grimwood J."/>
            <person name="Chapman J.A."/>
            <person name="Shapiro H."/>
            <person name="Aerts A."/>
            <person name="Otillar R.P."/>
            <person name="Terry A.Y."/>
            <person name="Boore J.L."/>
            <person name="Simakov O."/>
            <person name="Marletaz F."/>
            <person name="Cho S.-J."/>
            <person name="Edsinger-Gonzales E."/>
            <person name="Havlak P."/>
            <person name="Kuo D.-H."/>
            <person name="Larsson T."/>
            <person name="Lv J."/>
            <person name="Arendt D."/>
            <person name="Savage R."/>
            <person name="Osoegawa K."/>
            <person name="de Jong P."/>
            <person name="Lindberg D.R."/>
            <person name="Seaver E.C."/>
            <person name="Weisblat D.A."/>
            <person name="Putnam N.H."/>
            <person name="Grigoriev I.V."/>
            <person name="Rokhsar D.S."/>
        </authorList>
    </citation>
    <scope>NUCLEOTIDE SEQUENCE</scope>
    <source>
        <strain evidence="15">I ESC-2004</strain>
    </source>
</reference>
<dbReference type="PANTHER" id="PTHR10582:SF2">
    <property type="entry name" value="INACTIVE"/>
    <property type="match status" value="1"/>
</dbReference>
<feature type="compositionally biased region" description="Acidic residues" evidence="11">
    <location>
        <begin position="160"/>
        <end position="173"/>
    </location>
</feature>
<keyword evidence="9" id="KW-0407">Ion channel</keyword>
<feature type="transmembrane region" description="Helical" evidence="12">
    <location>
        <begin position="796"/>
        <end position="819"/>
    </location>
</feature>
<organism evidence="13">
    <name type="scientific">Capitella teleta</name>
    <name type="common">Polychaete worm</name>
    <dbReference type="NCBI Taxonomy" id="283909"/>
    <lineage>
        <taxon>Eukaryota</taxon>
        <taxon>Metazoa</taxon>
        <taxon>Spiralia</taxon>
        <taxon>Lophotrochozoa</taxon>
        <taxon>Annelida</taxon>
        <taxon>Polychaeta</taxon>
        <taxon>Sedentaria</taxon>
        <taxon>Scolecida</taxon>
        <taxon>Capitellidae</taxon>
        <taxon>Capitella</taxon>
    </lineage>
</organism>
<evidence type="ECO:0000256" key="11">
    <source>
        <dbReference type="SAM" id="MobiDB-lite"/>
    </source>
</evidence>
<dbReference type="PROSITE" id="PS50297">
    <property type="entry name" value="ANK_REP_REGION"/>
    <property type="match status" value="1"/>
</dbReference>
<dbReference type="GO" id="GO:0005262">
    <property type="term" value="F:calcium channel activity"/>
    <property type="evidence" value="ECO:0007669"/>
    <property type="project" value="UniProtKB-KW"/>
</dbReference>
<name>R7TTD5_CAPTE</name>
<dbReference type="PROSITE" id="PS50088">
    <property type="entry name" value="ANK_REPEAT"/>
    <property type="match status" value="1"/>
</dbReference>
<keyword evidence="7" id="KW-0106">Calcium</keyword>
<evidence type="ECO:0000256" key="9">
    <source>
        <dbReference type="ARBA" id="ARBA00023303"/>
    </source>
</evidence>
<dbReference type="InterPro" id="IPR002110">
    <property type="entry name" value="Ankyrin_rpt"/>
</dbReference>
<evidence type="ECO:0000256" key="5">
    <source>
        <dbReference type="ARBA" id="ARBA00022673"/>
    </source>
</evidence>
<feature type="transmembrane region" description="Helical" evidence="12">
    <location>
        <begin position="729"/>
        <end position="750"/>
    </location>
</feature>
<evidence type="ECO:0000256" key="12">
    <source>
        <dbReference type="SAM" id="Phobius"/>
    </source>
</evidence>
<evidence type="ECO:0000256" key="2">
    <source>
        <dbReference type="ARBA" id="ARBA00022448"/>
    </source>
</evidence>
<feature type="transmembrane region" description="Helical" evidence="12">
    <location>
        <begin position="676"/>
        <end position="697"/>
    </location>
</feature>
<evidence type="ECO:0000313" key="15">
    <source>
        <dbReference type="Proteomes" id="UP000014760"/>
    </source>
</evidence>
<evidence type="ECO:0000256" key="8">
    <source>
        <dbReference type="ARBA" id="ARBA00023065"/>
    </source>
</evidence>
<dbReference type="InterPro" id="IPR036770">
    <property type="entry name" value="Ankyrin_rpt-contain_sf"/>
</dbReference>
<dbReference type="STRING" id="283909.R7TTD5"/>
<keyword evidence="12" id="KW-1133">Transmembrane helix</keyword>
<dbReference type="Pfam" id="PF12796">
    <property type="entry name" value="Ank_2"/>
    <property type="match status" value="1"/>
</dbReference>
<dbReference type="Proteomes" id="UP000014760">
    <property type="component" value="Unassembled WGS sequence"/>
</dbReference>
<keyword evidence="3" id="KW-1003">Cell membrane</keyword>
<evidence type="ECO:0000313" key="14">
    <source>
        <dbReference type="EnsemblMetazoa" id="CapteP208000"/>
    </source>
</evidence>
<dbReference type="PANTHER" id="PTHR10582">
    <property type="entry name" value="TRANSIENT RECEPTOR POTENTIAL ION CHANNEL PROTEIN"/>
    <property type="match status" value="1"/>
</dbReference>
<feature type="region of interest" description="Disordered" evidence="11">
    <location>
        <begin position="16"/>
        <end position="41"/>
    </location>
</feature>
<dbReference type="InterPro" id="IPR024862">
    <property type="entry name" value="TRPV"/>
</dbReference>
<comment type="subcellular location">
    <subcellularLocation>
        <location evidence="1">Cell membrane</location>
        <topology evidence="1">Multi-pass membrane protein</topology>
    </subcellularLocation>
</comment>
<keyword evidence="10" id="KW-0040">ANK repeat</keyword>
<feature type="transmembrane region" description="Helical" evidence="12">
    <location>
        <begin position="527"/>
        <end position="544"/>
    </location>
</feature>
<dbReference type="EMBL" id="AMQN01012161">
    <property type="status" value="NOT_ANNOTATED_CDS"/>
    <property type="molecule type" value="Genomic_DNA"/>
</dbReference>
<accession>R7TTD5</accession>
<evidence type="ECO:0000313" key="13">
    <source>
        <dbReference type="EMBL" id="ELT94741.1"/>
    </source>
</evidence>
<dbReference type="SMART" id="SM00248">
    <property type="entry name" value="ANK"/>
    <property type="match status" value="3"/>
</dbReference>
<feature type="compositionally biased region" description="Polar residues" evidence="11">
    <location>
        <begin position="24"/>
        <end position="33"/>
    </location>
</feature>
<feature type="transmembrane region" description="Helical" evidence="12">
    <location>
        <begin position="756"/>
        <end position="775"/>
    </location>
</feature>
<dbReference type="OrthoDB" id="6281279at2759"/>
<dbReference type="GO" id="GO:0098703">
    <property type="term" value="P:calcium ion import across plasma membrane"/>
    <property type="evidence" value="ECO:0007669"/>
    <property type="project" value="TreeGrafter"/>
</dbReference>
<protein>
    <submittedName>
        <fullName evidence="13 14">Uncharacterized protein</fullName>
    </submittedName>
</protein>
<dbReference type="HOGENOM" id="CLU_010841_0_0_1"/>
<reference evidence="13 15" key="2">
    <citation type="journal article" date="2013" name="Nature">
        <title>Insights into bilaterian evolution from three spiralian genomes.</title>
        <authorList>
            <person name="Simakov O."/>
            <person name="Marletaz F."/>
            <person name="Cho S.J."/>
            <person name="Edsinger-Gonzales E."/>
            <person name="Havlak P."/>
            <person name="Hellsten U."/>
            <person name="Kuo D.H."/>
            <person name="Larsson T."/>
            <person name="Lv J."/>
            <person name="Arendt D."/>
            <person name="Savage R."/>
            <person name="Osoegawa K."/>
            <person name="de Jong P."/>
            <person name="Grimwood J."/>
            <person name="Chapman J.A."/>
            <person name="Shapiro H."/>
            <person name="Aerts A."/>
            <person name="Otillar R.P."/>
            <person name="Terry A.Y."/>
            <person name="Boore J.L."/>
            <person name="Grigoriev I.V."/>
            <person name="Lindberg D.R."/>
            <person name="Seaver E.C."/>
            <person name="Weisblat D.A."/>
            <person name="Putnam N.H."/>
            <person name="Rokhsar D.S."/>
        </authorList>
    </citation>
    <scope>NUCLEOTIDE SEQUENCE</scope>
    <source>
        <strain evidence="13 15">I ESC-2004</strain>
    </source>
</reference>
<keyword evidence="12" id="KW-0472">Membrane</keyword>
<evidence type="ECO:0000256" key="10">
    <source>
        <dbReference type="PROSITE-ProRule" id="PRU00023"/>
    </source>
</evidence>